<evidence type="ECO:0000313" key="1">
    <source>
        <dbReference type="EMBL" id="AAV44381.1"/>
    </source>
</evidence>
<evidence type="ECO:0000313" key="2">
    <source>
        <dbReference type="Proteomes" id="UP000001169"/>
    </source>
</evidence>
<dbReference type="GeneID" id="3126793"/>
<geneLocation type="plasmid" evidence="1 2">
    <name>pNG400</name>
</geneLocation>
<keyword evidence="1" id="KW-0614">Plasmid</keyword>
<organism evidence="1 2">
    <name type="scientific">Haloarcula marismortui (strain ATCC 43049 / DSM 3752 / JCM 8966 / VKM B-1809)</name>
    <name type="common">Halobacterium marismortui</name>
    <dbReference type="NCBI Taxonomy" id="272569"/>
    <lineage>
        <taxon>Archaea</taxon>
        <taxon>Methanobacteriati</taxon>
        <taxon>Methanobacteriota</taxon>
        <taxon>Stenosarchaea group</taxon>
        <taxon>Halobacteria</taxon>
        <taxon>Halobacteriales</taxon>
        <taxon>Haloarculaceae</taxon>
        <taxon>Haloarcula</taxon>
    </lineage>
</organism>
<dbReference type="RefSeq" id="WP_011222231.1">
    <property type="nucleotide sequence ID" value="NC_006392.1"/>
</dbReference>
<dbReference type="KEGG" id="hma:pNG4006"/>
<keyword evidence="2" id="KW-1185">Reference proteome</keyword>
<name>Q5V7T2_HALMA</name>
<dbReference type="AlphaFoldDB" id="Q5V7T2"/>
<sequence length="151" mass="15769">MSTGLAIVGTIAAGYVLDQLSQSNKDHDDVLKDTYQAVSQAAAADSSLYVDHIDVDAAGNPRSATPGTDHVPDLVLTGFADNSIVVEVETGDSLNGDALDQLEDFSKPGYTRALVVPDSVVDDGIQFIEEYTDAATANIVVCGPSDTPKLL</sequence>
<reference evidence="1 2" key="1">
    <citation type="journal article" date="2004" name="Genome Res.">
        <title>Genome sequence of Haloarcula marismortui: a halophilic archaeon from the Dead Sea.</title>
        <authorList>
            <person name="Baliga N.S."/>
            <person name="Bonneau R."/>
            <person name="Facciotti M.T."/>
            <person name="Pan M."/>
            <person name="Glusman G."/>
            <person name="Deutsch E.W."/>
            <person name="Shannon P."/>
            <person name="Chiu Y."/>
            <person name="Weng R.S."/>
            <person name="Gan R.R."/>
            <person name="Hung P."/>
            <person name="Date S.V."/>
            <person name="Marcotte E."/>
            <person name="Hood L."/>
            <person name="Ng W.V."/>
        </authorList>
    </citation>
    <scope>NUCLEOTIDE SEQUENCE [LARGE SCALE GENOMIC DNA]</scope>
    <source>
        <strain evidence="2">ATCC 43049 / DSM 3752 / JCM 8966 / VKM B-1809</strain>
        <plasmid evidence="2">Plasmid pNG400</plasmid>
    </source>
</reference>
<dbReference type="Proteomes" id="UP000001169">
    <property type="component" value="Plasmid pNG400"/>
</dbReference>
<dbReference type="HOGENOM" id="CLU_1727188_0_0_2"/>
<dbReference type="EnsemblBacteria" id="AAV44381">
    <property type="protein sequence ID" value="AAV44381"/>
    <property type="gene ID" value="pNG4006"/>
</dbReference>
<dbReference type="EMBL" id="AY596293">
    <property type="protein sequence ID" value="AAV44381.1"/>
    <property type="molecule type" value="Genomic_DNA"/>
</dbReference>
<dbReference type="PaxDb" id="272569-pNG4006"/>
<protein>
    <submittedName>
        <fullName evidence="1">Uncharacterized protein</fullName>
    </submittedName>
</protein>
<gene>
    <name evidence="1" type="ordered locus">pNG4006</name>
</gene>
<proteinExistence type="predicted"/>
<accession>Q5V7T2</accession>
<dbReference type="PATRIC" id="fig|272569.17.peg.129"/>